<accession>A0A091VVA7</accession>
<feature type="non-terminal residue" evidence="2">
    <location>
        <position position="167"/>
    </location>
</feature>
<dbReference type="AlphaFoldDB" id="A0A091VVA7"/>
<sequence length="167" mass="17037">FPPPAVYLEQVVRRPVAEAWAAPHAGWQPPCAVAVPGHHVGVVHGQPVAHLPAEMPEAELGVVTEELGQDGAGPATEGILQALRQVPVVEGDDGLDAQLPQAAQQPVVVGQPGGVEGHRAVGQQPGPGQREAVVGDPQAPQPLGVAEEVVVAVAGHVAARRPRRGGP</sequence>
<reference evidence="2 3" key="1">
    <citation type="submission" date="2014-04" db="EMBL/GenBank/DDBJ databases">
        <title>Genome evolution of avian class.</title>
        <authorList>
            <person name="Zhang G."/>
            <person name="Li C."/>
        </authorList>
    </citation>
    <scope>NUCLEOTIDE SEQUENCE [LARGE SCALE GENOMIC DNA]</scope>
    <source>
        <strain evidence="2">BGI_Y956</strain>
    </source>
</reference>
<evidence type="ECO:0000256" key="1">
    <source>
        <dbReference type="SAM" id="MobiDB-lite"/>
    </source>
</evidence>
<protein>
    <submittedName>
        <fullName evidence="2">Uncharacterized protein</fullName>
    </submittedName>
</protein>
<proteinExistence type="predicted"/>
<dbReference type="EMBL" id="KL411412">
    <property type="protein sequence ID" value="KFR07104.1"/>
    <property type="molecule type" value="Genomic_DNA"/>
</dbReference>
<name>A0A091VVA7_NIPNI</name>
<feature type="non-terminal residue" evidence="2">
    <location>
        <position position="1"/>
    </location>
</feature>
<gene>
    <name evidence="2" type="ORF">Y956_09593</name>
</gene>
<feature type="region of interest" description="Disordered" evidence="1">
    <location>
        <begin position="121"/>
        <end position="140"/>
    </location>
</feature>
<keyword evidence="3" id="KW-1185">Reference proteome</keyword>
<organism evidence="2 3">
    <name type="scientific">Nipponia nippon</name>
    <name type="common">Crested ibis</name>
    <name type="synonym">Ibis nippon</name>
    <dbReference type="NCBI Taxonomy" id="128390"/>
    <lineage>
        <taxon>Eukaryota</taxon>
        <taxon>Metazoa</taxon>
        <taxon>Chordata</taxon>
        <taxon>Craniata</taxon>
        <taxon>Vertebrata</taxon>
        <taxon>Euteleostomi</taxon>
        <taxon>Archelosauria</taxon>
        <taxon>Archosauria</taxon>
        <taxon>Dinosauria</taxon>
        <taxon>Saurischia</taxon>
        <taxon>Theropoda</taxon>
        <taxon>Coelurosauria</taxon>
        <taxon>Aves</taxon>
        <taxon>Neognathae</taxon>
        <taxon>Neoaves</taxon>
        <taxon>Aequornithes</taxon>
        <taxon>Pelecaniformes</taxon>
        <taxon>Threskiornithidae</taxon>
        <taxon>Nipponia</taxon>
    </lineage>
</organism>
<dbReference type="Proteomes" id="UP000053283">
    <property type="component" value="Unassembled WGS sequence"/>
</dbReference>
<evidence type="ECO:0000313" key="2">
    <source>
        <dbReference type="EMBL" id="KFR07104.1"/>
    </source>
</evidence>
<evidence type="ECO:0000313" key="3">
    <source>
        <dbReference type="Proteomes" id="UP000053283"/>
    </source>
</evidence>